<dbReference type="PROSITE" id="PS50283">
    <property type="entry name" value="NA_SOLUT_SYMP_3"/>
    <property type="match status" value="1"/>
</dbReference>
<dbReference type="GO" id="GO:0005886">
    <property type="term" value="C:plasma membrane"/>
    <property type="evidence" value="ECO:0007669"/>
    <property type="project" value="UniProtKB-SubCell"/>
</dbReference>
<dbReference type="EMBL" id="AXNT01000060">
    <property type="protein sequence ID" value="KGM02196.1"/>
    <property type="molecule type" value="Genomic_DNA"/>
</dbReference>
<comment type="catalytic activity">
    <reaction evidence="12">
        <text>L-proline(in) + Na(+)(in) = L-proline(out) + Na(+)(out)</text>
        <dbReference type="Rhea" id="RHEA:28967"/>
        <dbReference type="ChEBI" id="CHEBI:29101"/>
        <dbReference type="ChEBI" id="CHEBI:60039"/>
    </reaction>
</comment>
<dbReference type="PROSITE" id="PS00456">
    <property type="entry name" value="NA_SOLUT_SYMP_1"/>
    <property type="match status" value="1"/>
</dbReference>
<keyword evidence="5 14" id="KW-0812">Transmembrane</keyword>
<dbReference type="InterPro" id="IPR050277">
    <property type="entry name" value="Sodium:Solute_Symporter"/>
</dbReference>
<feature type="transmembrane region" description="Helical" evidence="14">
    <location>
        <begin position="305"/>
        <end position="333"/>
    </location>
</feature>
<feature type="transmembrane region" description="Helical" evidence="14">
    <location>
        <begin position="177"/>
        <end position="202"/>
    </location>
</feature>
<comment type="subcellular location">
    <subcellularLocation>
        <location evidence="1">Cell membrane</location>
        <topology evidence="1">Multi-pass membrane protein</topology>
    </subcellularLocation>
</comment>
<feature type="transmembrane region" description="Helical" evidence="14">
    <location>
        <begin position="222"/>
        <end position="241"/>
    </location>
</feature>
<name>A0A0A0BA72_9CELL</name>
<dbReference type="GO" id="GO:0006814">
    <property type="term" value="P:sodium ion transport"/>
    <property type="evidence" value="ECO:0007669"/>
    <property type="project" value="UniProtKB-KW"/>
</dbReference>
<dbReference type="OrthoDB" id="9789704at2"/>
<dbReference type="GO" id="GO:0015293">
    <property type="term" value="F:symporter activity"/>
    <property type="evidence" value="ECO:0007669"/>
    <property type="project" value="UniProtKB-KW"/>
</dbReference>
<evidence type="ECO:0000256" key="11">
    <source>
        <dbReference type="ARBA" id="ARBA00023201"/>
    </source>
</evidence>
<dbReference type="InterPro" id="IPR001734">
    <property type="entry name" value="Na/solute_symporter"/>
</dbReference>
<feature type="transmembrane region" description="Helical" evidence="14">
    <location>
        <begin position="147"/>
        <end position="165"/>
    </location>
</feature>
<keyword evidence="9" id="KW-0406">Ion transport</keyword>
<organism evidence="15 16">
    <name type="scientific">Cellulomonas cellasea DSM 20118</name>
    <dbReference type="NCBI Taxonomy" id="1408250"/>
    <lineage>
        <taxon>Bacteria</taxon>
        <taxon>Bacillati</taxon>
        <taxon>Actinomycetota</taxon>
        <taxon>Actinomycetes</taxon>
        <taxon>Micrococcales</taxon>
        <taxon>Cellulomonadaceae</taxon>
        <taxon>Cellulomonas</taxon>
    </lineage>
</organism>
<dbReference type="Pfam" id="PF00474">
    <property type="entry name" value="SSF"/>
    <property type="match status" value="1"/>
</dbReference>
<dbReference type="STRING" id="1408250.Q760_15040"/>
<dbReference type="PANTHER" id="PTHR48086:SF3">
    <property type="entry name" value="SODIUM_PROLINE SYMPORTER"/>
    <property type="match status" value="1"/>
</dbReference>
<dbReference type="AlphaFoldDB" id="A0A0A0BA72"/>
<evidence type="ECO:0000256" key="8">
    <source>
        <dbReference type="ARBA" id="ARBA00023053"/>
    </source>
</evidence>
<evidence type="ECO:0000256" key="5">
    <source>
        <dbReference type="ARBA" id="ARBA00022692"/>
    </source>
</evidence>
<feature type="transmembrane region" description="Helical" evidence="14">
    <location>
        <begin position="376"/>
        <end position="400"/>
    </location>
</feature>
<feature type="transmembrane region" description="Helical" evidence="14">
    <location>
        <begin position="67"/>
        <end position="91"/>
    </location>
</feature>
<feature type="transmembrane region" description="Helical" evidence="14">
    <location>
        <begin position="450"/>
        <end position="471"/>
    </location>
</feature>
<evidence type="ECO:0000256" key="4">
    <source>
        <dbReference type="ARBA" id="ARBA00022475"/>
    </source>
</evidence>
<evidence type="ECO:0000256" key="7">
    <source>
        <dbReference type="ARBA" id="ARBA00022989"/>
    </source>
</evidence>
<comment type="similarity">
    <text evidence="2 13">Belongs to the sodium:solute symporter (SSF) (TC 2.A.21) family.</text>
</comment>
<dbReference type="Gene3D" id="1.20.1730.10">
    <property type="entry name" value="Sodium/glucose cotransporter"/>
    <property type="match status" value="1"/>
</dbReference>
<keyword evidence="7 14" id="KW-1133">Transmembrane helix</keyword>
<feature type="transmembrane region" description="Helical" evidence="14">
    <location>
        <begin position="116"/>
        <end position="141"/>
    </location>
</feature>
<keyword evidence="8" id="KW-0915">Sodium</keyword>
<accession>A0A0A0BA72</accession>
<dbReference type="CDD" id="cd11474">
    <property type="entry name" value="SLC5sbd_CHT"/>
    <property type="match status" value="1"/>
</dbReference>
<evidence type="ECO:0000256" key="13">
    <source>
        <dbReference type="RuleBase" id="RU362091"/>
    </source>
</evidence>
<protein>
    <submittedName>
        <fullName evidence="15">Sodium:solute symporter</fullName>
    </submittedName>
</protein>
<keyword evidence="11" id="KW-0739">Sodium transport</keyword>
<dbReference type="PANTHER" id="PTHR48086">
    <property type="entry name" value="SODIUM/PROLINE SYMPORTER-RELATED"/>
    <property type="match status" value="1"/>
</dbReference>
<dbReference type="RefSeq" id="WP_034629616.1">
    <property type="nucleotide sequence ID" value="NZ_AXNT01000060.1"/>
</dbReference>
<keyword evidence="10 14" id="KW-0472">Membrane</keyword>
<keyword evidence="6" id="KW-0769">Symport</keyword>
<evidence type="ECO:0000256" key="2">
    <source>
        <dbReference type="ARBA" id="ARBA00006434"/>
    </source>
</evidence>
<proteinExistence type="inferred from homology"/>
<evidence type="ECO:0000313" key="16">
    <source>
        <dbReference type="Proteomes" id="UP000029833"/>
    </source>
</evidence>
<evidence type="ECO:0000256" key="9">
    <source>
        <dbReference type="ARBA" id="ARBA00023065"/>
    </source>
</evidence>
<dbReference type="InterPro" id="IPR018212">
    <property type="entry name" value="Na/solute_symporter_CS"/>
</dbReference>
<feature type="transmembrane region" description="Helical" evidence="14">
    <location>
        <begin position="407"/>
        <end position="430"/>
    </location>
</feature>
<evidence type="ECO:0000256" key="14">
    <source>
        <dbReference type="SAM" id="Phobius"/>
    </source>
</evidence>
<evidence type="ECO:0000256" key="3">
    <source>
        <dbReference type="ARBA" id="ARBA00022448"/>
    </source>
</evidence>
<dbReference type="GO" id="GO:0046942">
    <property type="term" value="P:carboxylic acid transport"/>
    <property type="evidence" value="ECO:0007669"/>
    <property type="project" value="UniProtKB-ARBA"/>
</dbReference>
<feature type="transmembrane region" description="Helical" evidence="14">
    <location>
        <begin position="353"/>
        <end position="370"/>
    </location>
</feature>
<reference evidence="15 16" key="1">
    <citation type="submission" date="2013-10" db="EMBL/GenBank/DDBJ databases">
        <authorList>
            <person name="Wang G."/>
            <person name="Zhuang W."/>
        </authorList>
    </citation>
    <scope>NUCLEOTIDE SEQUENCE [LARGE SCALE GENOMIC DNA]</scope>
    <source>
        <strain evidence="15 16">DSM 20118</strain>
    </source>
</reference>
<dbReference type="InterPro" id="IPR038377">
    <property type="entry name" value="Na/Glc_symporter_sf"/>
</dbReference>
<comment type="caution">
    <text evidence="15">The sequence shown here is derived from an EMBL/GenBank/DDBJ whole genome shotgun (WGS) entry which is preliminary data.</text>
</comment>
<gene>
    <name evidence="15" type="ORF">Q760_15040</name>
</gene>
<feature type="transmembrane region" description="Helical" evidence="14">
    <location>
        <begin position="262"/>
        <end position="285"/>
    </location>
</feature>
<keyword evidence="4" id="KW-1003">Cell membrane</keyword>
<keyword evidence="16" id="KW-1185">Reference proteome</keyword>
<evidence type="ECO:0000256" key="12">
    <source>
        <dbReference type="ARBA" id="ARBA00033708"/>
    </source>
</evidence>
<evidence type="ECO:0000256" key="6">
    <source>
        <dbReference type="ARBA" id="ARBA00022847"/>
    </source>
</evidence>
<evidence type="ECO:0000256" key="1">
    <source>
        <dbReference type="ARBA" id="ARBA00004651"/>
    </source>
</evidence>
<evidence type="ECO:0000313" key="15">
    <source>
        <dbReference type="EMBL" id="KGM02196.1"/>
    </source>
</evidence>
<keyword evidence="3" id="KW-0813">Transport</keyword>
<sequence>MIIAGVGLSVLAVVLVGIVVARKVDGDSANYLVAGRRLGTPLVAASLMAAAVDSNATVGNTDLTASFGFWSGASLALGLAICLLLTGLFLARPMNRMGLFTLADFYRLRYGRGVEVASSVLMIFAFAILMAGNLVACGYLLERFLGLDYTLGVLLAVALVLVYTVGGGMFSDAYTAAIQIAITVVATVALLWWVGATIGFEIPEGMGPFDLGQLSSTDQGAPINWATLVSLGIGDIVAIDFMQRIFAAKNPEVARRACLTGAAGTAVVGVAYALVALSAASVLGLSMDDGPVLFQLLDDHAPTGLTILVLSGIVAASFSTASGAILATSAVAVRNILGVRRVVDAGPDPLLRWTRVAMVPVVIAGVLVALRVAQTGILLTLAFDLMLAGLVVPFLLGMFWKRGGTRAAVAALVVGLTVRITLFVLTPTMYGVPNDVLHVPNTLVDASFDGWPTFYGAVASLLAYVVAALVWPRTVTEEAWALADGLPVEADAADAAAQTEPVPAREASAPVTA</sequence>
<evidence type="ECO:0000256" key="10">
    <source>
        <dbReference type="ARBA" id="ARBA00023136"/>
    </source>
</evidence>
<dbReference type="Proteomes" id="UP000029833">
    <property type="component" value="Unassembled WGS sequence"/>
</dbReference>